<dbReference type="PATRIC" id="fig|1346330.5.peg.1779"/>
<name>U2HD04_9SPHI</name>
<dbReference type="STRING" id="1346330.M472_12645"/>
<dbReference type="Proteomes" id="UP000016584">
    <property type="component" value="Unassembled WGS sequence"/>
</dbReference>
<organism evidence="1 2">
    <name type="scientific">Sphingobacterium paucimobilis HER1398</name>
    <dbReference type="NCBI Taxonomy" id="1346330"/>
    <lineage>
        <taxon>Bacteria</taxon>
        <taxon>Pseudomonadati</taxon>
        <taxon>Bacteroidota</taxon>
        <taxon>Sphingobacteriia</taxon>
        <taxon>Sphingobacteriales</taxon>
        <taxon>Sphingobacteriaceae</taxon>
        <taxon>Sphingobacterium</taxon>
    </lineage>
</organism>
<comment type="caution">
    <text evidence="1">The sequence shown here is derived from an EMBL/GenBank/DDBJ whole genome shotgun (WGS) entry which is preliminary data.</text>
</comment>
<dbReference type="RefSeq" id="WP_021069954.1">
    <property type="nucleotide sequence ID" value="NZ_ATDL01000014.1"/>
</dbReference>
<evidence type="ECO:0000313" key="1">
    <source>
        <dbReference type="EMBL" id="ERJ59621.1"/>
    </source>
</evidence>
<accession>U2HD04</accession>
<keyword evidence="2" id="KW-1185">Reference proteome</keyword>
<dbReference type="EMBL" id="ATDL01000014">
    <property type="protein sequence ID" value="ERJ59621.1"/>
    <property type="molecule type" value="Genomic_DNA"/>
</dbReference>
<proteinExistence type="predicted"/>
<protein>
    <submittedName>
        <fullName evidence="1">Uncharacterized protein</fullName>
    </submittedName>
</protein>
<reference evidence="1 2" key="1">
    <citation type="journal article" date="2013" name="Genome Announc.">
        <title>The Draft Genome Sequence of Sphingomonas paucimobilis Strain HER1398 (Proteobacteria), Host to the Giant PAU Phage, Indicates That It Is a Member of the Genus Sphingobacterium (Bacteroidetes).</title>
        <authorList>
            <person name="White R.A.III."/>
            <person name="Suttle C.A."/>
        </authorList>
    </citation>
    <scope>NUCLEOTIDE SEQUENCE [LARGE SCALE GENOMIC DNA]</scope>
    <source>
        <strain evidence="1 2">HER1398</strain>
    </source>
</reference>
<gene>
    <name evidence="1" type="ORF">M472_12645</name>
</gene>
<dbReference type="AlphaFoldDB" id="U2HD04"/>
<dbReference type="OrthoDB" id="978725at2"/>
<evidence type="ECO:0000313" key="2">
    <source>
        <dbReference type="Proteomes" id="UP000016584"/>
    </source>
</evidence>
<sequence length="217" mass="25883">MEGLFNIGNDVVKKTFTMAYASSVYLLIVNRIAKGYSAKELSFLLGQDDGFVDELQRLKRSTNDLELLVALNNIFREGNLVIGEYDDEQRYQFEQRIWKETFGTCYRMGYYLNEVESIVFFHLIDHIKYDESQEKFIEERILIEVAIQDLIDADYFKRLRTPLELYNRIQLWLERSIRPMSLKLVLDNYWGRKGKAPLKRTRQRSFGYRFQQHKSDS</sequence>